<proteinExistence type="predicted"/>
<protein>
    <submittedName>
        <fullName evidence="1">Uncharacterized protein</fullName>
    </submittedName>
</protein>
<name>A0ACB7I0E9_MANES</name>
<reference evidence="2" key="1">
    <citation type="journal article" date="2016" name="Nat. Biotechnol.">
        <title>Sequencing wild and cultivated cassava and related species reveals extensive interspecific hybridization and genetic diversity.</title>
        <authorList>
            <person name="Bredeson J.V."/>
            <person name="Lyons J.B."/>
            <person name="Prochnik S.E."/>
            <person name="Wu G.A."/>
            <person name="Ha C.M."/>
            <person name="Edsinger-Gonzales E."/>
            <person name="Grimwood J."/>
            <person name="Schmutz J."/>
            <person name="Rabbi I.Y."/>
            <person name="Egesi C."/>
            <person name="Nauluvula P."/>
            <person name="Lebot V."/>
            <person name="Ndunguru J."/>
            <person name="Mkamilo G."/>
            <person name="Bart R.S."/>
            <person name="Setter T.L."/>
            <person name="Gleadow R.M."/>
            <person name="Kulakow P."/>
            <person name="Ferguson M.E."/>
            <person name="Rounsley S."/>
            <person name="Rokhsar D.S."/>
        </authorList>
    </citation>
    <scope>NUCLEOTIDE SEQUENCE [LARGE SCALE GENOMIC DNA]</scope>
    <source>
        <strain evidence="2">cv. AM560-2</strain>
    </source>
</reference>
<dbReference type="EMBL" id="CM004389">
    <property type="protein sequence ID" value="KAG8657689.1"/>
    <property type="molecule type" value="Genomic_DNA"/>
</dbReference>
<organism evidence="1 2">
    <name type="scientific">Manihot esculenta</name>
    <name type="common">Cassava</name>
    <name type="synonym">Jatropha manihot</name>
    <dbReference type="NCBI Taxonomy" id="3983"/>
    <lineage>
        <taxon>Eukaryota</taxon>
        <taxon>Viridiplantae</taxon>
        <taxon>Streptophyta</taxon>
        <taxon>Embryophyta</taxon>
        <taxon>Tracheophyta</taxon>
        <taxon>Spermatophyta</taxon>
        <taxon>Magnoliopsida</taxon>
        <taxon>eudicotyledons</taxon>
        <taxon>Gunneridae</taxon>
        <taxon>Pentapetalae</taxon>
        <taxon>rosids</taxon>
        <taxon>fabids</taxon>
        <taxon>Malpighiales</taxon>
        <taxon>Euphorbiaceae</taxon>
        <taxon>Crotonoideae</taxon>
        <taxon>Manihoteae</taxon>
        <taxon>Manihot</taxon>
    </lineage>
</organism>
<keyword evidence="2" id="KW-1185">Reference proteome</keyword>
<accession>A0ACB7I0E9</accession>
<comment type="caution">
    <text evidence="1">The sequence shown here is derived from an EMBL/GenBank/DDBJ whole genome shotgun (WGS) entry which is preliminary data.</text>
</comment>
<gene>
    <name evidence="1" type="ORF">MANES_03G096000v8</name>
</gene>
<evidence type="ECO:0000313" key="1">
    <source>
        <dbReference type="EMBL" id="KAG8657689.1"/>
    </source>
</evidence>
<evidence type="ECO:0000313" key="2">
    <source>
        <dbReference type="Proteomes" id="UP000091857"/>
    </source>
</evidence>
<dbReference type="Proteomes" id="UP000091857">
    <property type="component" value="Chromosome 3"/>
</dbReference>
<sequence>MFYSHTFLARKGPLGTVWCAAHLQHRLKKSHYTSTDISSTVDRIMFPEVPIALRMSGHLLLGVVRIYSKKVDYLYHDCNVILIGLRKAFASTEVNLPENATTAKFESVTLPQTFDLDALDVDLDVYPDGSPDTHTRSQEEITLQDQIPTGRDPYVIITFDEDIMMDALPPEQDFDSGVQPMDKNVLPQSMVDTPHASPMDQMQLPTETLDLQEPGPSNQAEVPMDTVDNQEAPSNQTEIRSETLDFQDPVQSNQAELRTDTLDVRDSGPSNQTEVLNSVLNNGNSPLEIEVMRDLVHGFSSENLPAVFPGHQNDASDPNKSLDLGLNQKEIPSPFKEDTMPSGGQSSPFLQCPEPLNSAASQQAPEVFDTCTSFRNISPELAMRPTPPVQQPRPRQRKRKHFFDESTVLTNKFMKKALEDSSDISRKRREIPSTTLAIWKLNNTLRKEQVFYEPSLTGSSPEICNLLNKDFVPIKCHLTLEREASPDPRIATSPASPTEVIPESRDATSPAAATEVIPEPRIATSASATEHFQGPPVAQPLAPEAEPNPEIECLRHHEGHDGNSMLPELLPSPARVMTSPGRFVSSPFTRDDFTPSSLRSLESEKLPWAGTNTGTEVLPTPDIAASTGTYTTELETPRTFLEEQFDMGHTGLSNIPESMNTAQTEDLYFLEADNSPAGSEGTQGEYSLSVRTRAVAQYLKGCSPVTPVSEDHSGDLSLNKILQGKTRKLCARMFFETLVLKSYGLIDVRQEQPYSDITLKLTSTFSKAQI</sequence>